<dbReference type="SUPFAM" id="SSF52172">
    <property type="entry name" value="CheY-like"/>
    <property type="match status" value="1"/>
</dbReference>
<reference evidence="9 10" key="1">
    <citation type="submission" date="2018-02" db="EMBL/GenBank/DDBJ databases">
        <title>Reclassifiation of [Polyangium] brachysporum DSM 7029 as Guopingzhaonella breviflexa gen. nov., sp. nov., a member of the family Comamonadaceae.</title>
        <authorList>
            <person name="Tang B."/>
        </authorList>
    </citation>
    <scope>NUCLEOTIDE SEQUENCE [LARGE SCALE GENOMIC DNA]</scope>
    <source>
        <strain evidence="9 10">BCRC 80649</strain>
    </source>
</reference>
<feature type="domain" description="ANTAR" evidence="8">
    <location>
        <begin position="125"/>
        <end position="186"/>
    </location>
</feature>
<comment type="subcellular location">
    <subcellularLocation>
        <location evidence="1">Membrane</location>
        <topology evidence="1">Multi-pass membrane protein</topology>
    </subcellularLocation>
</comment>
<dbReference type="Pfam" id="PF03861">
    <property type="entry name" value="ANTAR"/>
    <property type="match status" value="1"/>
</dbReference>
<dbReference type="InterPro" id="IPR011006">
    <property type="entry name" value="CheY-like_superfamily"/>
</dbReference>
<dbReference type="InterPro" id="IPR029095">
    <property type="entry name" value="NarX-like_N"/>
</dbReference>
<dbReference type="InterPro" id="IPR036388">
    <property type="entry name" value="WH-like_DNA-bd_sf"/>
</dbReference>
<dbReference type="InterPro" id="IPR001789">
    <property type="entry name" value="Sig_transdc_resp-reg_receiver"/>
</dbReference>
<accession>A0A2S5SW80</accession>
<dbReference type="Pfam" id="PF13675">
    <property type="entry name" value="PilJ"/>
    <property type="match status" value="2"/>
</dbReference>
<dbReference type="EMBL" id="PSNX01000004">
    <property type="protein sequence ID" value="PPE67015.1"/>
    <property type="molecule type" value="Genomic_DNA"/>
</dbReference>
<name>A0A2S5SW80_9BURK</name>
<keyword evidence="10" id="KW-1185">Reference proteome</keyword>
<evidence type="ECO:0000313" key="9">
    <source>
        <dbReference type="EMBL" id="PPE67015.1"/>
    </source>
</evidence>
<dbReference type="PROSITE" id="PS51257">
    <property type="entry name" value="PROKAR_LIPOPROTEIN"/>
    <property type="match status" value="1"/>
</dbReference>
<keyword evidence="3" id="KW-1133">Transmembrane helix</keyword>
<evidence type="ECO:0000256" key="5">
    <source>
        <dbReference type="PROSITE-ProRule" id="PRU00169"/>
    </source>
</evidence>
<gene>
    <name evidence="9" type="ORF">C1704_06065</name>
</gene>
<evidence type="ECO:0000256" key="2">
    <source>
        <dbReference type="ARBA" id="ARBA00022692"/>
    </source>
</evidence>
<comment type="caution">
    <text evidence="9">The sequence shown here is derived from an EMBL/GenBank/DDBJ whole genome shotgun (WGS) entry which is preliminary data.</text>
</comment>
<dbReference type="RefSeq" id="WP_104301844.1">
    <property type="nucleotide sequence ID" value="NZ_PSNX01000004.1"/>
</dbReference>
<keyword evidence="6" id="KW-0175">Coiled coil</keyword>
<evidence type="ECO:0000256" key="6">
    <source>
        <dbReference type="SAM" id="Coils"/>
    </source>
</evidence>
<dbReference type="PROSITE" id="PS50110">
    <property type="entry name" value="RESPONSE_REGULATORY"/>
    <property type="match status" value="1"/>
</dbReference>
<sequence length="427" mass="46877">MSRPYAVLVLSEDEARAQALSADLTAVGFHVLGACDCHTLVRDAVRLAPVGVVAWIERLDEPALRSLNQLRDTQALPVLLFTSDGDVERLSLALEAGVHGCVVQNYDRSRLRVEWQLARLRFDREGTLRRTLDELRQRFEERKLVDRAKGLLMRATRMSEDEAFRALRRASMQGNRRVGQVSLQLIDAARHGEAVNRAGQLRMLSQRLVKLYALAGAGIEPDDSLERLAQSARRIDDNLAFLGRSLSAPSFGDLLSAVQGTWSQLRPSIETEPRLATLADIDALAQELLEQAERLTAVLEQASAAATLHVINVAGRQRMLSQRLAKQVLLAHLLPGSAGQGALADAVATQKAFEEAQAYLEGLPLADGELRAALASAHQSWVTLLDGAHQAGATQGRVAVARASEILLERLDQLTERYEHSLDRLLV</sequence>
<dbReference type="GO" id="GO:0000160">
    <property type="term" value="P:phosphorelay signal transduction system"/>
    <property type="evidence" value="ECO:0007669"/>
    <property type="project" value="InterPro"/>
</dbReference>
<dbReference type="SMART" id="SM01012">
    <property type="entry name" value="ANTAR"/>
    <property type="match status" value="1"/>
</dbReference>
<keyword evidence="2" id="KW-0812">Transmembrane</keyword>
<evidence type="ECO:0000259" key="7">
    <source>
        <dbReference type="PROSITE" id="PS50110"/>
    </source>
</evidence>
<dbReference type="AlphaFoldDB" id="A0A2S5SW80"/>
<dbReference type="OrthoDB" id="9782798at2"/>
<dbReference type="PROSITE" id="PS50921">
    <property type="entry name" value="ANTAR"/>
    <property type="match status" value="1"/>
</dbReference>
<dbReference type="Gene3D" id="1.10.10.10">
    <property type="entry name" value="Winged helix-like DNA-binding domain superfamily/Winged helix DNA-binding domain"/>
    <property type="match status" value="1"/>
</dbReference>
<evidence type="ECO:0000259" key="8">
    <source>
        <dbReference type="PROSITE" id="PS50921"/>
    </source>
</evidence>
<feature type="domain" description="Response regulatory" evidence="7">
    <location>
        <begin position="6"/>
        <end position="119"/>
    </location>
</feature>
<dbReference type="GO" id="GO:0003723">
    <property type="term" value="F:RNA binding"/>
    <property type="evidence" value="ECO:0007669"/>
    <property type="project" value="InterPro"/>
</dbReference>
<feature type="coiled-coil region" evidence="6">
    <location>
        <begin position="278"/>
        <end position="305"/>
    </location>
</feature>
<organism evidence="9 10">
    <name type="scientific">Caldimonas caldifontis</name>
    <dbReference type="NCBI Taxonomy" id="1452508"/>
    <lineage>
        <taxon>Bacteria</taxon>
        <taxon>Pseudomonadati</taxon>
        <taxon>Pseudomonadota</taxon>
        <taxon>Betaproteobacteria</taxon>
        <taxon>Burkholderiales</taxon>
        <taxon>Sphaerotilaceae</taxon>
        <taxon>Caldimonas</taxon>
    </lineage>
</organism>
<dbReference type="GO" id="GO:0016020">
    <property type="term" value="C:membrane"/>
    <property type="evidence" value="ECO:0007669"/>
    <property type="project" value="UniProtKB-SubCell"/>
</dbReference>
<evidence type="ECO:0000256" key="3">
    <source>
        <dbReference type="ARBA" id="ARBA00022989"/>
    </source>
</evidence>
<proteinExistence type="predicted"/>
<dbReference type="InterPro" id="IPR005561">
    <property type="entry name" value="ANTAR"/>
</dbReference>
<dbReference type="Proteomes" id="UP000238605">
    <property type="component" value="Unassembled WGS sequence"/>
</dbReference>
<evidence type="ECO:0000256" key="4">
    <source>
        <dbReference type="ARBA" id="ARBA00023136"/>
    </source>
</evidence>
<protein>
    <submittedName>
        <fullName evidence="9">Response regulator receiver protein</fullName>
    </submittedName>
</protein>
<evidence type="ECO:0000313" key="10">
    <source>
        <dbReference type="Proteomes" id="UP000238605"/>
    </source>
</evidence>
<evidence type="ECO:0000256" key="1">
    <source>
        <dbReference type="ARBA" id="ARBA00004141"/>
    </source>
</evidence>
<keyword evidence="4" id="KW-0472">Membrane</keyword>
<comment type="caution">
    <text evidence="5">Lacks conserved residue(s) required for the propagation of feature annotation.</text>
</comment>